<dbReference type="PANTHER" id="PTHR11487:SF0">
    <property type="entry name" value="S-ACYL FATTY ACID SYNTHASE THIOESTERASE, MEDIUM CHAIN"/>
    <property type="match status" value="1"/>
</dbReference>
<dbReference type="PANTHER" id="PTHR11487">
    <property type="entry name" value="THIOESTERASE"/>
    <property type="match status" value="1"/>
</dbReference>
<reference evidence="4" key="1">
    <citation type="submission" date="2024-07" db="EMBL/GenBank/DDBJ databases">
        <authorList>
            <person name="Yu S.T."/>
        </authorList>
    </citation>
    <scope>NUCLEOTIDE SEQUENCE</scope>
    <source>
        <strain evidence="4">Y1</strain>
    </source>
</reference>
<dbReference type="Gene3D" id="3.40.50.1820">
    <property type="entry name" value="alpha/beta hydrolase"/>
    <property type="match status" value="1"/>
</dbReference>
<dbReference type="InterPro" id="IPR001031">
    <property type="entry name" value="Thioesterase"/>
</dbReference>
<evidence type="ECO:0000256" key="1">
    <source>
        <dbReference type="ARBA" id="ARBA00007169"/>
    </source>
</evidence>
<dbReference type="SMART" id="SM00824">
    <property type="entry name" value="PKS_TE"/>
    <property type="match status" value="1"/>
</dbReference>
<dbReference type="Pfam" id="PF00975">
    <property type="entry name" value="Thioesterase"/>
    <property type="match status" value="1"/>
</dbReference>
<dbReference type="EMBL" id="CP163445">
    <property type="protein sequence ID" value="XDQ79767.1"/>
    <property type="molecule type" value="Genomic_DNA"/>
</dbReference>
<organism evidence="4">
    <name type="scientific">Streptomyces sp. Y1</name>
    <dbReference type="NCBI Taxonomy" id="3238634"/>
    <lineage>
        <taxon>Bacteria</taxon>
        <taxon>Bacillati</taxon>
        <taxon>Actinomycetota</taxon>
        <taxon>Actinomycetes</taxon>
        <taxon>Kitasatosporales</taxon>
        <taxon>Streptomycetaceae</taxon>
        <taxon>Streptomyces</taxon>
    </lineage>
</organism>
<sequence>MTTATAAEDALWARTYHPAPAGAGQLVCFPHAGGSASFFYPLSAELAAAAEVVAVQYPGRQDRHGEPTPSDINVLADLVYRALRPRLAARPTTLFGHSMGSVVAFEVARRMEADGLAPVRLFASGRGGPSVPRTGTVHLRDDAGIVAELDGLAGTDAVLLADEDFLRMVMPAIRADYTAVETYRCGPDAVLRCPITALTGDSDPKAPHEEVLVWGRHTSGDFELRRFPGGHFYLVDEADAVTDVLRRHLVTATTATDPAGQRTAP</sequence>
<dbReference type="AlphaFoldDB" id="A0AB39TKS3"/>
<dbReference type="GO" id="GO:0016787">
    <property type="term" value="F:hydrolase activity"/>
    <property type="evidence" value="ECO:0007669"/>
    <property type="project" value="UniProtKB-KW"/>
</dbReference>
<gene>
    <name evidence="4" type="ORF">AB2U05_15540</name>
</gene>
<name>A0AB39TKS3_9ACTN</name>
<accession>A0AB39TKS3</accession>
<dbReference type="InterPro" id="IPR029058">
    <property type="entry name" value="AB_hydrolase_fold"/>
</dbReference>
<comment type="similarity">
    <text evidence="1">Belongs to the thioesterase family.</text>
</comment>
<feature type="domain" description="Thioesterase TesA-like" evidence="3">
    <location>
        <begin position="27"/>
        <end position="249"/>
    </location>
</feature>
<evidence type="ECO:0000259" key="3">
    <source>
        <dbReference type="SMART" id="SM00824"/>
    </source>
</evidence>
<dbReference type="RefSeq" id="WP_369183489.1">
    <property type="nucleotide sequence ID" value="NZ_CP163445.1"/>
</dbReference>
<dbReference type="SUPFAM" id="SSF53474">
    <property type="entry name" value="alpha/beta-Hydrolases"/>
    <property type="match status" value="1"/>
</dbReference>
<keyword evidence="2" id="KW-0378">Hydrolase</keyword>
<evidence type="ECO:0000313" key="4">
    <source>
        <dbReference type="EMBL" id="XDQ79767.1"/>
    </source>
</evidence>
<dbReference type="InterPro" id="IPR012223">
    <property type="entry name" value="TEII"/>
</dbReference>
<evidence type="ECO:0000256" key="2">
    <source>
        <dbReference type="ARBA" id="ARBA00022801"/>
    </source>
</evidence>
<proteinExistence type="inferred from homology"/>
<dbReference type="GO" id="GO:0008610">
    <property type="term" value="P:lipid biosynthetic process"/>
    <property type="evidence" value="ECO:0007669"/>
    <property type="project" value="TreeGrafter"/>
</dbReference>
<protein>
    <submittedName>
        <fullName evidence="4">Thioesterase II family protein</fullName>
    </submittedName>
</protein>
<dbReference type="InterPro" id="IPR020802">
    <property type="entry name" value="TesA-like"/>
</dbReference>